<dbReference type="PRINTS" id="PR00023">
    <property type="entry name" value="ZPELLUCIDA"/>
</dbReference>
<dbReference type="PANTHER" id="PTHR14002">
    <property type="entry name" value="ENDOGLIN/TGF-BETA RECEPTOR TYPE III"/>
    <property type="match status" value="1"/>
</dbReference>
<evidence type="ECO:0000256" key="15">
    <source>
        <dbReference type="ARBA" id="ARBA00023157"/>
    </source>
</evidence>
<dbReference type="PROSITE" id="PS51034">
    <property type="entry name" value="ZP_2"/>
    <property type="match status" value="1"/>
</dbReference>
<evidence type="ECO:0000256" key="18">
    <source>
        <dbReference type="ARBA" id="ARBA00023288"/>
    </source>
</evidence>
<keyword evidence="6" id="KW-1003">Cell membrane</keyword>
<dbReference type="Pfam" id="PF12947">
    <property type="entry name" value="EGF_3"/>
    <property type="match status" value="2"/>
</dbReference>
<dbReference type="SMART" id="SM00181">
    <property type="entry name" value="EGF"/>
    <property type="match status" value="4"/>
</dbReference>
<evidence type="ECO:0000256" key="13">
    <source>
        <dbReference type="ARBA" id="ARBA00022859"/>
    </source>
</evidence>
<dbReference type="Ensembl" id="ENSLLET00000033693.1">
    <property type="protein sequence ID" value="ENSLLEP00000032440.1"/>
    <property type="gene ID" value="ENSLLEG00000020576.1"/>
</dbReference>
<evidence type="ECO:0000256" key="7">
    <source>
        <dbReference type="ARBA" id="ARBA00022525"/>
    </source>
</evidence>
<dbReference type="SMART" id="SM00241">
    <property type="entry name" value="ZP"/>
    <property type="match status" value="1"/>
</dbReference>
<feature type="domain" description="EGF-like" evidence="22">
    <location>
        <begin position="109"/>
        <end position="150"/>
    </location>
</feature>
<keyword evidence="12" id="KW-0677">Repeat</keyword>
<evidence type="ECO:0000313" key="25">
    <source>
        <dbReference type="Proteomes" id="UP000694569"/>
    </source>
</evidence>
<comment type="subcellular location">
    <subcellularLocation>
        <location evidence="1">Apical cell membrane</location>
        <topology evidence="1">Lipid-anchor</topology>
        <topology evidence="1">GPI-anchor</topology>
    </subcellularLocation>
    <subcellularLocation>
        <location evidence="3">Basolateral cell membrane</location>
        <topology evidence="3">Lipid-anchor</topology>
        <topology evidence="3">GPI-anchor</topology>
    </subcellularLocation>
    <subcellularLocation>
        <location evidence="2">Cell projection</location>
        <location evidence="2">Cilium membrane</location>
    </subcellularLocation>
    <subcellularLocation>
        <location evidence="4">Secreted</location>
    </subcellularLocation>
</comment>
<evidence type="ECO:0000256" key="3">
    <source>
        <dbReference type="ARBA" id="ARBA00004539"/>
    </source>
</evidence>
<dbReference type="FunFam" id="2.60.40.4100:FF:000001">
    <property type="entry name" value="alpha-tectorin isoform X1"/>
    <property type="match status" value="1"/>
</dbReference>
<protein>
    <recommendedName>
        <fullName evidence="5">Uromodulin</fullName>
    </recommendedName>
</protein>
<evidence type="ECO:0000256" key="8">
    <source>
        <dbReference type="ARBA" id="ARBA00022536"/>
    </source>
</evidence>
<keyword evidence="15" id="KW-1015">Disulfide bond</keyword>
<keyword evidence="10" id="KW-0336">GPI-anchor</keyword>
<keyword evidence="17" id="KW-0966">Cell projection</keyword>
<evidence type="ECO:0000256" key="2">
    <source>
        <dbReference type="ARBA" id="ARBA00004309"/>
    </source>
</evidence>
<dbReference type="InterPro" id="IPR049883">
    <property type="entry name" value="NOTCH1_EGF-like"/>
</dbReference>
<sequence>MWRMNVSASGFHSIRVEGCTAANISSSNSSVSSICSNCHPNATCQKYLYSTQCVCNDGFIGDGYICSDYDECMNYWSNPCNIGTCVNTYGSYNCVCPNGFQMSNKTCADVNECLKSELNHCHPLANCTNAYGSYFCTCPTGYFGNGFDCEFDECSTGICGFGIECIKSNGSYSCMDPCINSTTLLQTWRSTSYYAYYYYYYYYGQCDSSLFGWYQFKGSGGVRMPEFCPSTYSCGTSSPMWLSGSHPQLADGIVNRTVCANWNGYCCYWSANVQIKACPGGYHVYKLSGTPACSLAYCTDPSTAMDMCSCGSDEECRYENGHFGCYCKANAGPSALANIRPVLTCSASSIVASFNKCHLQKFKLDSSSIHLNDSSCIGIPELNNTNIISVMSAPRQGLCGNLLLKNQTHVIYKNTIYISLDTNSSIGGEDVFTVTYSCSYPLDMQVSLETVLTLINGSVNVEIEGSGQLIASITLYEDSSYFAPYGGSEVLLTSKTVLYIGVFINGGDTDQFILVMTNCYATPSRNASDSKRYDIIKDSCPSKQDSSVSVYENGVSRKGRFSVQLFGYVQDSNIVFMHCELRICDQTTETCTPSCSGSRSVTRNTGGTVTTVLVGPIIRQVESVTETSTKSSTLTDNGISATLEHQTSVIILLAGLLFIILN</sequence>
<evidence type="ECO:0000256" key="21">
    <source>
        <dbReference type="PROSITE-ProRule" id="PRU00076"/>
    </source>
</evidence>
<dbReference type="GO" id="GO:0098552">
    <property type="term" value="C:side of membrane"/>
    <property type="evidence" value="ECO:0007669"/>
    <property type="project" value="UniProtKB-KW"/>
</dbReference>
<evidence type="ECO:0000256" key="20">
    <source>
        <dbReference type="ARBA" id="ARBA00046503"/>
    </source>
</evidence>
<evidence type="ECO:0000256" key="16">
    <source>
        <dbReference type="ARBA" id="ARBA00023180"/>
    </source>
</evidence>
<organism evidence="24 25">
    <name type="scientific">Leptobrachium leishanense</name>
    <name type="common">Leishan spiny toad</name>
    <dbReference type="NCBI Taxonomy" id="445787"/>
    <lineage>
        <taxon>Eukaryota</taxon>
        <taxon>Metazoa</taxon>
        <taxon>Chordata</taxon>
        <taxon>Craniata</taxon>
        <taxon>Vertebrata</taxon>
        <taxon>Euteleostomi</taxon>
        <taxon>Amphibia</taxon>
        <taxon>Batrachia</taxon>
        <taxon>Anura</taxon>
        <taxon>Pelobatoidea</taxon>
        <taxon>Megophryidae</taxon>
        <taxon>Leptobrachium</taxon>
    </lineage>
</organism>
<reference evidence="24" key="1">
    <citation type="submission" date="2025-08" db="UniProtKB">
        <authorList>
            <consortium name="Ensembl"/>
        </authorList>
    </citation>
    <scope>IDENTIFICATION</scope>
</reference>
<dbReference type="InterPro" id="IPR057774">
    <property type="entry name" value="D8C_UMOD/GP2/OIT3-like"/>
</dbReference>
<dbReference type="InterPro" id="IPR001881">
    <property type="entry name" value="EGF-like_Ca-bd_dom"/>
</dbReference>
<evidence type="ECO:0000256" key="10">
    <source>
        <dbReference type="ARBA" id="ARBA00022622"/>
    </source>
</evidence>
<keyword evidence="14" id="KW-0472">Membrane</keyword>
<keyword evidence="13" id="KW-0391">Immunity</keyword>
<dbReference type="Pfam" id="PF23283">
    <property type="entry name" value="D8C_UMOD"/>
    <property type="match status" value="1"/>
</dbReference>
<dbReference type="GeneTree" id="ENSGT00940000156742"/>
<dbReference type="InterPro" id="IPR009030">
    <property type="entry name" value="Growth_fac_rcpt_cys_sf"/>
</dbReference>
<dbReference type="PROSITE" id="PS00682">
    <property type="entry name" value="ZP_1"/>
    <property type="match status" value="1"/>
</dbReference>
<keyword evidence="18" id="KW-0449">Lipoprotein</keyword>
<evidence type="ECO:0000256" key="17">
    <source>
        <dbReference type="ARBA" id="ARBA00023273"/>
    </source>
</evidence>
<keyword evidence="8 21" id="KW-0245">EGF-like domain</keyword>
<dbReference type="InterPro" id="IPR042235">
    <property type="entry name" value="ZP-C_dom"/>
</dbReference>
<dbReference type="PROSITE" id="PS01186">
    <property type="entry name" value="EGF_2"/>
    <property type="match status" value="3"/>
</dbReference>
<dbReference type="SUPFAM" id="SSF57184">
    <property type="entry name" value="Growth factor receptor domain"/>
    <property type="match status" value="1"/>
</dbReference>
<dbReference type="GO" id="GO:0045087">
    <property type="term" value="P:innate immune response"/>
    <property type="evidence" value="ECO:0007669"/>
    <property type="project" value="UniProtKB-KW"/>
</dbReference>
<evidence type="ECO:0000256" key="4">
    <source>
        <dbReference type="ARBA" id="ARBA00004613"/>
    </source>
</evidence>
<evidence type="ECO:0000256" key="14">
    <source>
        <dbReference type="ARBA" id="ARBA00023136"/>
    </source>
</evidence>
<dbReference type="PROSITE" id="PS50026">
    <property type="entry name" value="EGF_3"/>
    <property type="match status" value="2"/>
</dbReference>
<evidence type="ECO:0000256" key="9">
    <source>
        <dbReference type="ARBA" id="ARBA00022588"/>
    </source>
</evidence>
<dbReference type="Pfam" id="PF07645">
    <property type="entry name" value="EGF_CA"/>
    <property type="match status" value="1"/>
</dbReference>
<comment type="function">
    <text evidence="19">Functions in biogenesis and organization of the apical membrane of epithelial cells of the thick ascending limb of Henle's loop (TALH), where it promotes formation of complex filamentous gel-like structure that may play a role in the water barrier permeability. May serve as a receptor for binding and endocytosis of cytokines (IL-1, IL-2) and TNF. Facilitates neutrophil migration across renal epithelia.</text>
</comment>
<keyword evidence="11" id="KW-0732">Signal</keyword>
<keyword evidence="9" id="KW-0399">Innate immunity</keyword>
<dbReference type="PANTHER" id="PTHR14002:SF40">
    <property type="entry name" value="UROMODULIN"/>
    <property type="match status" value="1"/>
</dbReference>
<dbReference type="InterPro" id="IPR018097">
    <property type="entry name" value="EGF_Ca-bd_CS"/>
</dbReference>
<reference evidence="24" key="2">
    <citation type="submission" date="2025-09" db="UniProtKB">
        <authorList>
            <consortium name="Ensembl"/>
        </authorList>
    </citation>
    <scope>IDENTIFICATION</scope>
</reference>
<dbReference type="Gene3D" id="2.10.25.10">
    <property type="entry name" value="Laminin"/>
    <property type="match status" value="3"/>
</dbReference>
<comment type="caution">
    <text evidence="21">Lacks conserved residue(s) required for the propagation of feature annotation.</text>
</comment>
<evidence type="ECO:0000256" key="11">
    <source>
        <dbReference type="ARBA" id="ARBA00022729"/>
    </source>
</evidence>
<dbReference type="Proteomes" id="UP000694569">
    <property type="component" value="Unplaced"/>
</dbReference>
<dbReference type="InterPro" id="IPR048290">
    <property type="entry name" value="ZP_chr"/>
</dbReference>
<name>A0A8C5Q766_9ANUR</name>
<dbReference type="GO" id="GO:0016324">
    <property type="term" value="C:apical plasma membrane"/>
    <property type="evidence" value="ECO:0007669"/>
    <property type="project" value="UniProtKB-SubCell"/>
</dbReference>
<evidence type="ECO:0000256" key="19">
    <source>
        <dbReference type="ARBA" id="ARBA00045741"/>
    </source>
</evidence>
<dbReference type="PROSITE" id="PS00010">
    <property type="entry name" value="ASX_HYDROXYL"/>
    <property type="match status" value="2"/>
</dbReference>
<keyword evidence="7" id="KW-0964">Secreted</keyword>
<dbReference type="GO" id="GO:0060170">
    <property type="term" value="C:ciliary membrane"/>
    <property type="evidence" value="ECO:0007669"/>
    <property type="project" value="UniProtKB-SubCell"/>
</dbReference>
<proteinExistence type="predicted"/>
<dbReference type="InterPro" id="IPR024731">
    <property type="entry name" value="NELL2-like_EGF"/>
</dbReference>
<dbReference type="GO" id="GO:0005576">
    <property type="term" value="C:extracellular region"/>
    <property type="evidence" value="ECO:0007669"/>
    <property type="project" value="UniProtKB-SubCell"/>
</dbReference>
<evidence type="ECO:0000313" key="24">
    <source>
        <dbReference type="Ensembl" id="ENSLLEP00000032440.1"/>
    </source>
</evidence>
<feature type="domain" description="ZP" evidence="23">
    <location>
        <begin position="344"/>
        <end position="602"/>
    </location>
</feature>
<evidence type="ECO:0000256" key="5">
    <source>
        <dbReference type="ARBA" id="ARBA00015737"/>
    </source>
</evidence>
<keyword evidence="25" id="KW-1185">Reference proteome</keyword>
<dbReference type="InterPro" id="IPR000742">
    <property type="entry name" value="EGF"/>
</dbReference>
<evidence type="ECO:0000256" key="12">
    <source>
        <dbReference type="ARBA" id="ARBA00022737"/>
    </source>
</evidence>
<accession>A0A8C5Q766</accession>
<dbReference type="AlphaFoldDB" id="A0A8C5Q766"/>
<dbReference type="InterPro" id="IPR055355">
    <property type="entry name" value="ZP-C"/>
</dbReference>
<dbReference type="FunFam" id="2.10.25.10:FF:000038">
    <property type="entry name" value="Fibrillin 2"/>
    <property type="match status" value="1"/>
</dbReference>
<dbReference type="OrthoDB" id="2015116at2759"/>
<evidence type="ECO:0000259" key="23">
    <source>
        <dbReference type="PROSITE" id="PS51034"/>
    </source>
</evidence>
<dbReference type="Gene3D" id="2.60.40.4100">
    <property type="entry name" value="Zona pellucida, ZP-C domain"/>
    <property type="match status" value="1"/>
</dbReference>
<dbReference type="InterPro" id="IPR000152">
    <property type="entry name" value="EGF-type_Asp/Asn_hydroxyl_site"/>
</dbReference>
<evidence type="ECO:0000256" key="6">
    <source>
        <dbReference type="ARBA" id="ARBA00022475"/>
    </source>
</evidence>
<feature type="domain" description="EGF-like" evidence="22">
    <location>
        <begin position="68"/>
        <end position="108"/>
    </location>
</feature>
<dbReference type="InterPro" id="IPR001507">
    <property type="entry name" value="ZP_dom"/>
</dbReference>
<evidence type="ECO:0000259" key="22">
    <source>
        <dbReference type="PROSITE" id="PS50026"/>
    </source>
</evidence>
<dbReference type="InterPro" id="IPR017977">
    <property type="entry name" value="ZP_dom_CS"/>
</dbReference>
<dbReference type="CDD" id="cd00054">
    <property type="entry name" value="EGF_CA"/>
    <property type="match status" value="2"/>
</dbReference>
<dbReference type="PROSITE" id="PS01187">
    <property type="entry name" value="EGF_CA"/>
    <property type="match status" value="1"/>
</dbReference>
<dbReference type="Pfam" id="PF00100">
    <property type="entry name" value="Zona_pellucida"/>
    <property type="match status" value="1"/>
</dbReference>
<comment type="subunit">
    <text evidence="20">Homodimer that then polymerizes into long filaments. The filaments can additionally assemble laterally to form a sheet. The filaments consist of a zigzag-shaped backbone with laterally protruding arms which interact with bacterial adhesin fimH. Two fimH molecules can bind to a single UMOD monomer.</text>
</comment>
<keyword evidence="16" id="KW-0325">Glycoprotein</keyword>
<dbReference type="SMART" id="SM00179">
    <property type="entry name" value="EGF_CA"/>
    <property type="match status" value="2"/>
</dbReference>
<dbReference type="GO" id="GO:0016323">
    <property type="term" value="C:basolateral plasma membrane"/>
    <property type="evidence" value="ECO:0007669"/>
    <property type="project" value="UniProtKB-SubCell"/>
</dbReference>
<evidence type="ECO:0000256" key="1">
    <source>
        <dbReference type="ARBA" id="ARBA00004303"/>
    </source>
</evidence>
<dbReference type="GO" id="GO:0005509">
    <property type="term" value="F:calcium ion binding"/>
    <property type="evidence" value="ECO:0007669"/>
    <property type="project" value="InterPro"/>
</dbReference>